<evidence type="ECO:0000313" key="8">
    <source>
        <dbReference type="EMBL" id="GLC31483.1"/>
    </source>
</evidence>
<dbReference type="Proteomes" id="UP001208567">
    <property type="component" value="Unassembled WGS sequence"/>
</dbReference>
<proteinExistence type="inferred from homology"/>
<reference evidence="8 9" key="1">
    <citation type="journal article" date="2024" name="Int. J. Syst. Evol. Microbiol.">
        <title>Clostridium omnivorum sp. nov., isolated from anoxic soil under the treatment of reductive soil disinfestation.</title>
        <authorList>
            <person name="Ueki A."/>
            <person name="Tonouchi A."/>
            <person name="Kaku N."/>
            <person name="Honma S."/>
            <person name="Ueki K."/>
        </authorList>
    </citation>
    <scope>NUCLEOTIDE SEQUENCE [LARGE SCALE GENOMIC DNA]</scope>
    <source>
        <strain evidence="8 9">E14</strain>
    </source>
</reference>
<keyword evidence="6 7" id="KW-0472">Membrane</keyword>
<feature type="transmembrane region" description="Helical" evidence="7">
    <location>
        <begin position="93"/>
        <end position="115"/>
    </location>
</feature>
<dbReference type="RefSeq" id="WP_264850793.1">
    <property type="nucleotide sequence ID" value="NZ_BRXR01000001.1"/>
</dbReference>
<dbReference type="InterPro" id="IPR052923">
    <property type="entry name" value="UPF0718"/>
</dbReference>
<name>A0ABQ5N8C0_9CLOT</name>
<dbReference type="PANTHER" id="PTHR34184:SF4">
    <property type="entry name" value="UPF0718 PROTEIN YCGR"/>
    <property type="match status" value="1"/>
</dbReference>
<sequence length="357" mass="39611">MEAKGQRFLYNMNQLIKILAAAVIVVVIVYILNSFSLLYINKSTLNNFTTIFFSIILEGIPFIILGSFISSLIQVFISEERLARLIPRNKLMGTFIAAFMGLLFPVCECAIVPIVKRLIKKGLPLNMAVTFMLAVPIINPIVLASTYYAFLGKPYMVFLRAGFGVASAMIIGYLVSILQTNNPLKNNINHDEQECSCGYHSHSHGHHHHHEHLHEHDDSKWSEIIGHTNSEVYDVGKLFIIGAFLAAALQTFIPRQLILSIGSGNLSSIIVMMTLAFVLSICSETDAFIARTFLNQFTVGSIIGFLILGPMIDIKNTIMLSGNFKLGFVVKLIFLIISICFLAAVAVGFIPSWIFGY</sequence>
<feature type="transmembrane region" description="Helical" evidence="7">
    <location>
        <begin position="127"/>
        <end position="151"/>
    </location>
</feature>
<evidence type="ECO:0000256" key="7">
    <source>
        <dbReference type="SAM" id="Phobius"/>
    </source>
</evidence>
<keyword evidence="3" id="KW-1003">Cell membrane</keyword>
<feature type="transmembrane region" description="Helical" evidence="7">
    <location>
        <begin position="259"/>
        <end position="281"/>
    </location>
</feature>
<evidence type="ECO:0000313" key="9">
    <source>
        <dbReference type="Proteomes" id="UP001208567"/>
    </source>
</evidence>
<dbReference type="PANTHER" id="PTHR34184">
    <property type="entry name" value="UPF0718 PROTEIN YCGR"/>
    <property type="match status" value="1"/>
</dbReference>
<feature type="transmembrane region" description="Helical" evidence="7">
    <location>
        <begin position="293"/>
        <end position="312"/>
    </location>
</feature>
<evidence type="ECO:0000256" key="5">
    <source>
        <dbReference type="ARBA" id="ARBA00022989"/>
    </source>
</evidence>
<feature type="transmembrane region" description="Helical" evidence="7">
    <location>
        <begin position="332"/>
        <end position="355"/>
    </location>
</feature>
<protein>
    <recommendedName>
        <fullName evidence="10">Permease</fullName>
    </recommendedName>
</protein>
<accession>A0ABQ5N8C0</accession>
<dbReference type="EMBL" id="BRXR01000001">
    <property type="protein sequence ID" value="GLC31483.1"/>
    <property type="molecule type" value="Genomic_DNA"/>
</dbReference>
<comment type="subcellular location">
    <subcellularLocation>
        <location evidence="1">Cell membrane</location>
        <topology evidence="1">Multi-pass membrane protein</topology>
    </subcellularLocation>
</comment>
<dbReference type="Pfam" id="PF03773">
    <property type="entry name" value="ArsP_1"/>
    <property type="match status" value="1"/>
</dbReference>
<evidence type="ECO:0000256" key="6">
    <source>
        <dbReference type="ARBA" id="ARBA00023136"/>
    </source>
</evidence>
<evidence type="ECO:0000256" key="1">
    <source>
        <dbReference type="ARBA" id="ARBA00004651"/>
    </source>
</evidence>
<feature type="transmembrane region" description="Helical" evidence="7">
    <location>
        <begin position="15"/>
        <end position="39"/>
    </location>
</feature>
<evidence type="ECO:0000256" key="2">
    <source>
        <dbReference type="ARBA" id="ARBA00006386"/>
    </source>
</evidence>
<comment type="caution">
    <text evidence="8">The sequence shown here is derived from an EMBL/GenBank/DDBJ whole genome shotgun (WGS) entry which is preliminary data.</text>
</comment>
<organism evidence="8 9">
    <name type="scientific">Clostridium omnivorum</name>
    <dbReference type="NCBI Taxonomy" id="1604902"/>
    <lineage>
        <taxon>Bacteria</taxon>
        <taxon>Bacillati</taxon>
        <taxon>Bacillota</taxon>
        <taxon>Clostridia</taxon>
        <taxon>Eubacteriales</taxon>
        <taxon>Clostridiaceae</taxon>
        <taxon>Clostridium</taxon>
    </lineage>
</organism>
<dbReference type="InterPro" id="IPR005524">
    <property type="entry name" value="DUF318"/>
</dbReference>
<feature type="transmembrane region" description="Helical" evidence="7">
    <location>
        <begin position="51"/>
        <end position="73"/>
    </location>
</feature>
<keyword evidence="9" id="KW-1185">Reference proteome</keyword>
<keyword evidence="4 7" id="KW-0812">Transmembrane</keyword>
<evidence type="ECO:0000256" key="3">
    <source>
        <dbReference type="ARBA" id="ARBA00022475"/>
    </source>
</evidence>
<evidence type="ECO:0008006" key="10">
    <source>
        <dbReference type="Google" id="ProtNLM"/>
    </source>
</evidence>
<evidence type="ECO:0000256" key="4">
    <source>
        <dbReference type="ARBA" id="ARBA00022692"/>
    </source>
</evidence>
<comment type="similarity">
    <text evidence="2">Belongs to the UPF0718 family.</text>
</comment>
<gene>
    <name evidence="8" type="ORF">bsdE14_28930</name>
</gene>
<feature type="transmembrane region" description="Helical" evidence="7">
    <location>
        <begin position="157"/>
        <end position="178"/>
    </location>
</feature>
<keyword evidence="5 7" id="KW-1133">Transmembrane helix</keyword>